<dbReference type="Proteomes" id="UP001595848">
    <property type="component" value="Unassembled WGS sequence"/>
</dbReference>
<accession>A0ABV8NTF9</accession>
<dbReference type="EMBL" id="JBHSBV010000001">
    <property type="protein sequence ID" value="MFC4200156.1"/>
    <property type="molecule type" value="Genomic_DNA"/>
</dbReference>
<gene>
    <name evidence="1" type="ORF">ACFOY1_04245</name>
</gene>
<dbReference type="InterPro" id="IPR009241">
    <property type="entry name" value="HigB-like"/>
</dbReference>
<comment type="caution">
    <text evidence="1">The sequence shown here is derived from an EMBL/GenBank/DDBJ whole genome shotgun (WGS) entry which is preliminary data.</text>
</comment>
<dbReference type="Pfam" id="PF05973">
    <property type="entry name" value="Gp49"/>
    <property type="match status" value="1"/>
</dbReference>
<organism evidence="1 2">
    <name type="scientific">Candidimonas humi</name>
    <dbReference type="NCBI Taxonomy" id="683355"/>
    <lineage>
        <taxon>Bacteria</taxon>
        <taxon>Pseudomonadati</taxon>
        <taxon>Pseudomonadota</taxon>
        <taxon>Betaproteobacteria</taxon>
        <taxon>Burkholderiales</taxon>
        <taxon>Alcaligenaceae</taxon>
        <taxon>Candidimonas</taxon>
    </lineage>
</organism>
<reference evidence="2" key="1">
    <citation type="journal article" date="2019" name="Int. J. Syst. Evol. Microbiol.">
        <title>The Global Catalogue of Microorganisms (GCM) 10K type strain sequencing project: providing services to taxonomists for standard genome sequencing and annotation.</title>
        <authorList>
            <consortium name="The Broad Institute Genomics Platform"/>
            <consortium name="The Broad Institute Genome Sequencing Center for Infectious Disease"/>
            <person name="Wu L."/>
            <person name="Ma J."/>
        </authorList>
    </citation>
    <scope>NUCLEOTIDE SEQUENCE [LARGE SCALE GENOMIC DNA]</scope>
    <source>
        <strain evidence="2">LMG 24813</strain>
    </source>
</reference>
<dbReference type="RefSeq" id="WP_217965091.1">
    <property type="nucleotide sequence ID" value="NZ_JAHTBN010000005.1"/>
</dbReference>
<sequence>MTWEIIPLPEAEAELLALPVDMQARFLRIADMLIEYGPHRVGMPHVRHLEGKLWEIRVKGRDGLARAIYMALAGQRLSVLHVFVKKTQKTPHKAIETAYVRMMEQER</sequence>
<protein>
    <submittedName>
        <fullName evidence="1">Type II toxin-antitoxin system RelE/ParE family toxin</fullName>
    </submittedName>
</protein>
<keyword evidence="2" id="KW-1185">Reference proteome</keyword>
<proteinExistence type="predicted"/>
<evidence type="ECO:0000313" key="1">
    <source>
        <dbReference type="EMBL" id="MFC4200156.1"/>
    </source>
</evidence>
<evidence type="ECO:0000313" key="2">
    <source>
        <dbReference type="Proteomes" id="UP001595848"/>
    </source>
</evidence>
<name>A0ABV8NTF9_9BURK</name>